<comment type="caution">
    <text evidence="1">The sequence shown here is derived from an EMBL/GenBank/DDBJ whole genome shotgun (WGS) entry which is preliminary data.</text>
</comment>
<name>D5RDQ3_FUSN2</name>
<reference evidence="1 2" key="1">
    <citation type="submission" date="2010-04" db="EMBL/GenBank/DDBJ databases">
        <authorList>
            <person name="Qin X."/>
            <person name="Bachman B."/>
            <person name="Battles P."/>
            <person name="Bell A."/>
            <person name="Bess C."/>
            <person name="Bickham C."/>
            <person name="Chaboub L."/>
            <person name="Chen D."/>
            <person name="Coyle M."/>
            <person name="Deiros D.R."/>
            <person name="Dinh H."/>
            <person name="Forbes L."/>
            <person name="Fowler G."/>
            <person name="Francisco L."/>
            <person name="Fu Q."/>
            <person name="Gubbala S."/>
            <person name="Hale W."/>
            <person name="Han Y."/>
            <person name="Hemphill L."/>
            <person name="Highlander S.K."/>
            <person name="Hirani K."/>
            <person name="Hogues M."/>
            <person name="Jackson L."/>
            <person name="Jakkamsetti A."/>
            <person name="Javaid M."/>
            <person name="Jiang H."/>
            <person name="Korchina V."/>
            <person name="Kovar C."/>
            <person name="Lara F."/>
            <person name="Lee S."/>
            <person name="Mata R."/>
            <person name="Mathew T."/>
            <person name="Moen C."/>
            <person name="Morales K."/>
            <person name="Munidasa M."/>
            <person name="Nazareth L."/>
            <person name="Ngo R."/>
            <person name="Nguyen L."/>
            <person name="Okwuonu G."/>
            <person name="Ongeri F."/>
            <person name="Patil S."/>
            <person name="Petrosino J."/>
            <person name="Pham C."/>
            <person name="Pham P."/>
            <person name="Pu L.-L."/>
            <person name="Puazo M."/>
            <person name="Raj R."/>
            <person name="Reid J."/>
            <person name="Rouhana J."/>
            <person name="Saada N."/>
            <person name="Shang Y."/>
            <person name="Simmons D."/>
            <person name="Thornton R."/>
            <person name="Warren J."/>
            <person name="Weissenberger G."/>
            <person name="Zhang J."/>
            <person name="Zhang L."/>
            <person name="Zhou C."/>
            <person name="Zhu D."/>
            <person name="Muzny D."/>
            <person name="Worley K."/>
            <person name="Gibbs R."/>
        </authorList>
    </citation>
    <scope>NUCLEOTIDE SEQUENCE [LARGE SCALE GENOMIC DNA]</scope>
    <source>
        <strain evidence="2">ATCC 23726 / VPI 4351</strain>
    </source>
</reference>
<evidence type="ECO:0000313" key="2">
    <source>
        <dbReference type="Proteomes" id="UP000003643"/>
    </source>
</evidence>
<dbReference type="AlphaFoldDB" id="D5RDQ3"/>
<proteinExistence type="predicted"/>
<dbReference type="EMBL" id="ADVK01000039">
    <property type="protein sequence ID" value="EFG95028.1"/>
    <property type="molecule type" value="Genomic_DNA"/>
</dbReference>
<organism evidence="1 2">
    <name type="scientific">Fusobacterium nucleatum subsp. nucleatum (strain ATCC 23726 / VPI 4351)</name>
    <dbReference type="NCBI Taxonomy" id="525283"/>
    <lineage>
        <taxon>Bacteria</taxon>
        <taxon>Fusobacteriati</taxon>
        <taxon>Fusobacteriota</taxon>
        <taxon>Fusobacteriia</taxon>
        <taxon>Fusobacteriales</taxon>
        <taxon>Fusobacteriaceae</taxon>
        <taxon>Fusobacterium</taxon>
    </lineage>
</organism>
<protein>
    <submittedName>
        <fullName evidence="1">Uncharacterized protein</fullName>
    </submittedName>
</protein>
<dbReference type="RefSeq" id="WP_005903412.1">
    <property type="nucleotide sequence ID" value="NZ_ADVK01000039.1"/>
</dbReference>
<sequence length="148" mass="17449">MFFNQKNQVCWETCIEDDTVENDVDLEASIKDDTEKNMSDFIKRPVEDNKNNNKNYITSFWSPILIDDLSLALLYSQQFPVSSSVPKTTYNTAYIVKPKKKIAEKKIDNDNNINTVESLLSKLEKIKKERSKYLYPLKPYKRYTLYKK</sequence>
<gene>
    <name evidence="1" type="ORF">HMPREF0397_1338</name>
</gene>
<evidence type="ECO:0000313" key="1">
    <source>
        <dbReference type="EMBL" id="EFG95028.1"/>
    </source>
</evidence>
<accession>D5RDQ3</accession>
<dbReference type="Proteomes" id="UP000003643">
    <property type="component" value="Unassembled WGS sequence"/>
</dbReference>